<evidence type="ECO:0000259" key="1">
    <source>
        <dbReference type="PROSITE" id="PS50206"/>
    </source>
</evidence>
<dbReference type="STRING" id="1921010.MMIC_P1451"/>
<dbReference type="AlphaFoldDB" id="A0A1L8CNK8"/>
<keyword evidence="3" id="KW-1185">Reference proteome</keyword>
<sequence>MNQSASGFLLIGLFSLLCACTLFESSAEKVSQQQLLERMAAQEEMLILDVRTPGEYSEGYIGNAINIDHREIEERLAEITAFKNKPVIVYCYSGMRAGMVEAKLIEHGFTQVQHLDGDWSAWQDAGLASTKPK</sequence>
<dbReference type="InterPro" id="IPR050229">
    <property type="entry name" value="GlpE_sulfurtransferase"/>
</dbReference>
<dbReference type="Proteomes" id="UP000231632">
    <property type="component" value="Unassembled WGS sequence"/>
</dbReference>
<dbReference type="EMBL" id="BDFD01000011">
    <property type="protein sequence ID" value="GAV20484.1"/>
    <property type="molecule type" value="Genomic_DNA"/>
</dbReference>
<evidence type="ECO:0000313" key="3">
    <source>
        <dbReference type="Proteomes" id="UP000231632"/>
    </source>
</evidence>
<keyword evidence="2" id="KW-0808">Transferase</keyword>
<evidence type="ECO:0000313" key="2">
    <source>
        <dbReference type="EMBL" id="GAV20484.1"/>
    </source>
</evidence>
<dbReference type="Gene3D" id="3.40.250.10">
    <property type="entry name" value="Rhodanese-like domain"/>
    <property type="match status" value="1"/>
</dbReference>
<dbReference type="Pfam" id="PF00581">
    <property type="entry name" value="Rhodanese"/>
    <property type="match status" value="1"/>
</dbReference>
<dbReference type="PROSITE" id="PS50206">
    <property type="entry name" value="RHODANESE_3"/>
    <property type="match status" value="1"/>
</dbReference>
<gene>
    <name evidence="2" type="ORF">MMIC_P1451</name>
</gene>
<dbReference type="SUPFAM" id="SSF52821">
    <property type="entry name" value="Rhodanese/Cell cycle control phosphatase"/>
    <property type="match status" value="1"/>
</dbReference>
<organism evidence="2 3">
    <name type="scientific">Mariprofundus micogutta</name>
    <dbReference type="NCBI Taxonomy" id="1921010"/>
    <lineage>
        <taxon>Bacteria</taxon>
        <taxon>Pseudomonadati</taxon>
        <taxon>Pseudomonadota</taxon>
        <taxon>Candidatius Mariprofundia</taxon>
        <taxon>Mariprofundales</taxon>
        <taxon>Mariprofundaceae</taxon>
        <taxon>Mariprofundus</taxon>
    </lineage>
</organism>
<dbReference type="CDD" id="cd00158">
    <property type="entry name" value="RHOD"/>
    <property type="match status" value="1"/>
</dbReference>
<proteinExistence type="predicted"/>
<dbReference type="InterPro" id="IPR001763">
    <property type="entry name" value="Rhodanese-like_dom"/>
</dbReference>
<dbReference type="RefSeq" id="WP_072659803.1">
    <property type="nucleotide sequence ID" value="NZ_BDFD01000011.1"/>
</dbReference>
<accession>A0A1L8CNK8</accession>
<dbReference type="PANTHER" id="PTHR43031">
    <property type="entry name" value="FAD-DEPENDENT OXIDOREDUCTASE"/>
    <property type="match status" value="1"/>
</dbReference>
<feature type="domain" description="Rhodanese" evidence="1">
    <location>
        <begin position="41"/>
        <end position="131"/>
    </location>
</feature>
<reference evidence="2 3" key="1">
    <citation type="journal article" date="2017" name="Arch. Microbiol.">
        <title>Mariprofundus micogutta sp. nov., a novel iron-oxidizing zetaproteobacterium isolated from a deep-sea hydrothermal field at the Bayonnaise knoll of the Izu-Ogasawara arc, and a description of Mariprofundales ord. nov. and Zetaproteobacteria classis nov.</title>
        <authorList>
            <person name="Makita H."/>
            <person name="Tanaka E."/>
            <person name="Mitsunobu S."/>
            <person name="Miyazaki M."/>
            <person name="Nunoura T."/>
            <person name="Uematsu K."/>
            <person name="Takaki Y."/>
            <person name="Nishi S."/>
            <person name="Shimamura S."/>
            <person name="Takai K."/>
        </authorList>
    </citation>
    <scope>NUCLEOTIDE SEQUENCE [LARGE SCALE GENOMIC DNA]</scope>
    <source>
        <strain evidence="2 3">ET2</strain>
    </source>
</reference>
<dbReference type="InterPro" id="IPR036873">
    <property type="entry name" value="Rhodanese-like_dom_sf"/>
</dbReference>
<dbReference type="PANTHER" id="PTHR43031:SF1">
    <property type="entry name" value="PYRIDINE NUCLEOTIDE-DISULPHIDE OXIDOREDUCTASE"/>
    <property type="match status" value="1"/>
</dbReference>
<dbReference type="SMART" id="SM00450">
    <property type="entry name" value="RHOD"/>
    <property type="match status" value="1"/>
</dbReference>
<dbReference type="GO" id="GO:0016740">
    <property type="term" value="F:transferase activity"/>
    <property type="evidence" value="ECO:0007669"/>
    <property type="project" value="UniProtKB-KW"/>
</dbReference>
<name>A0A1L8CNK8_9PROT</name>
<protein>
    <submittedName>
        <fullName evidence="2">Thiosulfate sulfurtransferase PspE</fullName>
    </submittedName>
</protein>
<comment type="caution">
    <text evidence="2">The sequence shown here is derived from an EMBL/GenBank/DDBJ whole genome shotgun (WGS) entry which is preliminary data.</text>
</comment>